<dbReference type="OrthoDB" id="249521at2759"/>
<dbReference type="RefSeq" id="XP_029227397.1">
    <property type="nucleotide sequence ID" value="XM_029372497.1"/>
</dbReference>
<gene>
    <name evidence="2" type="ORF">Tco025E_05604</name>
</gene>
<feature type="transmembrane region" description="Helical" evidence="1">
    <location>
        <begin position="167"/>
        <end position="189"/>
    </location>
</feature>
<evidence type="ECO:0000256" key="1">
    <source>
        <dbReference type="SAM" id="Phobius"/>
    </source>
</evidence>
<dbReference type="GeneID" id="40319215"/>
<keyword evidence="1" id="KW-0472">Membrane</keyword>
<evidence type="ECO:0000313" key="2">
    <source>
        <dbReference type="EMBL" id="RNF15134.1"/>
    </source>
</evidence>
<dbReference type="AlphaFoldDB" id="A0A422PBP6"/>
<evidence type="ECO:0000313" key="3">
    <source>
        <dbReference type="Proteomes" id="UP000284403"/>
    </source>
</evidence>
<comment type="caution">
    <text evidence="2">The sequence shown here is derived from an EMBL/GenBank/DDBJ whole genome shotgun (WGS) entry which is preliminary data.</text>
</comment>
<feature type="transmembrane region" description="Helical" evidence="1">
    <location>
        <begin position="97"/>
        <end position="121"/>
    </location>
</feature>
<evidence type="ECO:0008006" key="4">
    <source>
        <dbReference type="Google" id="ProtNLM"/>
    </source>
</evidence>
<keyword evidence="1" id="KW-0812">Transmembrane</keyword>
<accession>A0A422PBP6</accession>
<dbReference type="Proteomes" id="UP000284403">
    <property type="component" value="Unassembled WGS sequence"/>
</dbReference>
<dbReference type="EMBL" id="MKKU01000337">
    <property type="protein sequence ID" value="RNF15134.1"/>
    <property type="molecule type" value="Genomic_DNA"/>
</dbReference>
<organism evidence="2 3">
    <name type="scientific">Trypanosoma conorhini</name>
    <dbReference type="NCBI Taxonomy" id="83891"/>
    <lineage>
        <taxon>Eukaryota</taxon>
        <taxon>Discoba</taxon>
        <taxon>Euglenozoa</taxon>
        <taxon>Kinetoplastea</taxon>
        <taxon>Metakinetoplastina</taxon>
        <taxon>Trypanosomatida</taxon>
        <taxon>Trypanosomatidae</taxon>
        <taxon>Trypanosoma</taxon>
    </lineage>
</organism>
<feature type="transmembrane region" description="Helical" evidence="1">
    <location>
        <begin position="133"/>
        <end position="155"/>
    </location>
</feature>
<reference evidence="2 3" key="1">
    <citation type="journal article" date="2018" name="BMC Genomics">
        <title>Genomic comparison of Trypanosoma conorhini and Trypanosoma rangeli to Trypanosoma cruzi strains of high and low virulence.</title>
        <authorList>
            <person name="Bradwell K.R."/>
            <person name="Koparde V.N."/>
            <person name="Matveyev A.V."/>
            <person name="Serrano M.G."/>
            <person name="Alves J.M."/>
            <person name="Parikh H."/>
            <person name="Huang B."/>
            <person name="Lee V."/>
            <person name="Espinosa-Alvarez O."/>
            <person name="Ortiz P.A."/>
            <person name="Costa-Martins A.G."/>
            <person name="Teixeira M.M."/>
            <person name="Buck G.A."/>
        </authorList>
    </citation>
    <scope>NUCLEOTIDE SEQUENCE [LARGE SCALE GENOMIC DNA]</scope>
    <source>
        <strain evidence="2 3">025E</strain>
    </source>
</reference>
<proteinExistence type="predicted"/>
<name>A0A422PBP6_9TRYP</name>
<sequence>MPEFTRDDEYSLDLLRAKKEAGKIQAEEVKMLQQLEQKYDTFINEGLSNLSRMASRRSTRQLRLRDVLISWPMLLLILCCFFTALFLLQFHDDGREWLLFILQWHLRLVGVLLAWATVVGFTQIRERRVATGALLASCVLVPVLLGLVTLAICFRGRAEAFDRWDEGLFSVCWVGDGLIAGESAALLFLR</sequence>
<keyword evidence="1" id="KW-1133">Transmembrane helix</keyword>
<protein>
    <recommendedName>
        <fullName evidence="4">Transmembrane protein</fullName>
    </recommendedName>
</protein>
<feature type="transmembrane region" description="Helical" evidence="1">
    <location>
        <begin position="67"/>
        <end position="91"/>
    </location>
</feature>
<keyword evidence="3" id="KW-1185">Reference proteome</keyword>